<reference evidence="8 9" key="1">
    <citation type="journal article" date="2016" name="Nat. Commun.">
        <title>Thousands of microbial genomes shed light on interconnected biogeochemical processes in an aquifer system.</title>
        <authorList>
            <person name="Anantharaman K."/>
            <person name="Brown C.T."/>
            <person name="Hug L.A."/>
            <person name="Sharon I."/>
            <person name="Castelle C.J."/>
            <person name="Probst A.J."/>
            <person name="Thomas B.C."/>
            <person name="Singh A."/>
            <person name="Wilkins M.J."/>
            <person name="Karaoz U."/>
            <person name="Brodie E.L."/>
            <person name="Williams K.H."/>
            <person name="Hubbard S.S."/>
            <person name="Banfield J.F."/>
        </authorList>
    </citation>
    <scope>NUCLEOTIDE SEQUENCE [LARGE SCALE GENOMIC DNA]</scope>
</reference>
<organism evidence="8 9">
    <name type="scientific">Candidatus Yonathbacteria bacterium RIFOXYD1_FULL_52_36</name>
    <dbReference type="NCBI Taxonomy" id="1802730"/>
    <lineage>
        <taxon>Bacteria</taxon>
        <taxon>Candidatus Yonathiibacteriota</taxon>
    </lineage>
</organism>
<dbReference type="Pfam" id="PF01649">
    <property type="entry name" value="Ribosomal_S20p"/>
    <property type="match status" value="1"/>
</dbReference>
<evidence type="ECO:0000256" key="4">
    <source>
        <dbReference type="ARBA" id="ARBA00022980"/>
    </source>
</evidence>
<dbReference type="Proteomes" id="UP000178168">
    <property type="component" value="Unassembled WGS sequence"/>
</dbReference>
<protein>
    <recommendedName>
        <fullName evidence="6 7">Small ribosomal subunit protein bS20</fullName>
    </recommendedName>
</protein>
<dbReference type="GO" id="GO:0006412">
    <property type="term" value="P:translation"/>
    <property type="evidence" value="ECO:0007669"/>
    <property type="project" value="UniProtKB-UniRule"/>
</dbReference>
<proteinExistence type="inferred from homology"/>
<dbReference type="GO" id="GO:0015935">
    <property type="term" value="C:small ribosomal subunit"/>
    <property type="evidence" value="ECO:0007669"/>
    <property type="project" value="TreeGrafter"/>
</dbReference>
<dbReference type="PANTHER" id="PTHR33398:SF1">
    <property type="entry name" value="SMALL RIBOSOMAL SUBUNIT PROTEIN BS20C"/>
    <property type="match status" value="1"/>
</dbReference>
<accession>A0A1G2SMT0</accession>
<comment type="similarity">
    <text evidence="1 7">Belongs to the bacterial ribosomal protein bS20 family.</text>
</comment>
<dbReference type="InterPro" id="IPR002583">
    <property type="entry name" value="Ribosomal_bS20"/>
</dbReference>
<keyword evidence="5 7" id="KW-0687">Ribonucleoprotein</keyword>
<comment type="caution">
    <text evidence="8">The sequence shown here is derived from an EMBL/GenBank/DDBJ whole genome shotgun (WGS) entry which is preliminary data.</text>
</comment>
<dbReference type="GO" id="GO:0070181">
    <property type="term" value="F:small ribosomal subunit rRNA binding"/>
    <property type="evidence" value="ECO:0007669"/>
    <property type="project" value="TreeGrafter"/>
</dbReference>
<dbReference type="STRING" id="1802730.A2591_00060"/>
<dbReference type="AlphaFoldDB" id="A0A1G2SMT0"/>
<evidence type="ECO:0000256" key="7">
    <source>
        <dbReference type="HAMAP-Rule" id="MF_00500"/>
    </source>
</evidence>
<keyword evidence="2 7" id="KW-0699">rRNA-binding</keyword>
<evidence type="ECO:0000256" key="3">
    <source>
        <dbReference type="ARBA" id="ARBA00022884"/>
    </source>
</evidence>
<dbReference type="SUPFAM" id="SSF46992">
    <property type="entry name" value="Ribosomal protein S20"/>
    <property type="match status" value="1"/>
</dbReference>
<gene>
    <name evidence="7" type="primary">rpsT</name>
    <name evidence="8" type="ORF">A2591_00060</name>
</gene>
<evidence type="ECO:0000256" key="5">
    <source>
        <dbReference type="ARBA" id="ARBA00023274"/>
    </source>
</evidence>
<dbReference type="Gene3D" id="1.20.58.110">
    <property type="entry name" value="Ribosomal protein S20"/>
    <property type="match status" value="1"/>
</dbReference>
<evidence type="ECO:0000313" key="9">
    <source>
        <dbReference type="Proteomes" id="UP000178168"/>
    </source>
</evidence>
<evidence type="ECO:0000256" key="6">
    <source>
        <dbReference type="ARBA" id="ARBA00035136"/>
    </source>
</evidence>
<evidence type="ECO:0000256" key="2">
    <source>
        <dbReference type="ARBA" id="ARBA00022730"/>
    </source>
</evidence>
<dbReference type="PANTHER" id="PTHR33398">
    <property type="entry name" value="30S RIBOSOMAL PROTEIN S20"/>
    <property type="match status" value="1"/>
</dbReference>
<keyword evidence="3 7" id="KW-0694">RNA-binding</keyword>
<dbReference type="NCBIfam" id="TIGR00029">
    <property type="entry name" value="S20"/>
    <property type="match status" value="1"/>
</dbReference>
<dbReference type="GO" id="GO:0003735">
    <property type="term" value="F:structural constituent of ribosome"/>
    <property type="evidence" value="ECO:0007669"/>
    <property type="project" value="InterPro"/>
</dbReference>
<evidence type="ECO:0000313" key="8">
    <source>
        <dbReference type="EMBL" id="OHA85949.1"/>
    </source>
</evidence>
<dbReference type="EMBL" id="MHUZ01000012">
    <property type="protein sequence ID" value="OHA85949.1"/>
    <property type="molecule type" value="Genomic_DNA"/>
</dbReference>
<evidence type="ECO:0000256" key="1">
    <source>
        <dbReference type="ARBA" id="ARBA00007634"/>
    </source>
</evidence>
<dbReference type="HAMAP" id="MF_00500">
    <property type="entry name" value="Ribosomal_bS20"/>
    <property type="match status" value="1"/>
</dbReference>
<comment type="function">
    <text evidence="7">Binds directly to 16S ribosomal RNA.</text>
</comment>
<sequence length="87" mass="9729">MPIIKSAKKALRSSARKKVFNDRRKKVMKEAVKDVSKAVSAKARTEAEKLLPLAYKALDKAVKRGVIKKNAAARKKSRLVRLIKKTA</sequence>
<name>A0A1G2SMT0_9BACT</name>
<dbReference type="InterPro" id="IPR036510">
    <property type="entry name" value="Ribosomal_bS20_sf"/>
</dbReference>
<keyword evidence="4 7" id="KW-0689">Ribosomal protein</keyword>